<reference evidence="1 2" key="1">
    <citation type="journal article" date="2020" name="Cell">
        <title>Large-Scale Comparative Analyses of Tick Genomes Elucidate Their Genetic Diversity and Vector Capacities.</title>
        <authorList>
            <consortium name="Tick Genome and Microbiome Consortium (TIGMIC)"/>
            <person name="Jia N."/>
            <person name="Wang J."/>
            <person name="Shi W."/>
            <person name="Du L."/>
            <person name="Sun Y."/>
            <person name="Zhan W."/>
            <person name="Jiang J.F."/>
            <person name="Wang Q."/>
            <person name="Zhang B."/>
            <person name="Ji P."/>
            <person name="Bell-Sakyi L."/>
            <person name="Cui X.M."/>
            <person name="Yuan T.T."/>
            <person name="Jiang B.G."/>
            <person name="Yang W.F."/>
            <person name="Lam T.T."/>
            <person name="Chang Q.C."/>
            <person name="Ding S.J."/>
            <person name="Wang X.J."/>
            <person name="Zhu J.G."/>
            <person name="Ruan X.D."/>
            <person name="Zhao L."/>
            <person name="Wei J.T."/>
            <person name="Ye R.Z."/>
            <person name="Que T.C."/>
            <person name="Du C.H."/>
            <person name="Zhou Y.H."/>
            <person name="Cheng J.X."/>
            <person name="Dai P.F."/>
            <person name="Guo W.B."/>
            <person name="Han X.H."/>
            <person name="Huang E.J."/>
            <person name="Li L.F."/>
            <person name="Wei W."/>
            <person name="Gao Y.C."/>
            <person name="Liu J.Z."/>
            <person name="Shao H.Z."/>
            <person name="Wang X."/>
            <person name="Wang C.C."/>
            <person name="Yang T.C."/>
            <person name="Huo Q.B."/>
            <person name="Li W."/>
            <person name="Chen H.Y."/>
            <person name="Chen S.E."/>
            <person name="Zhou L.G."/>
            <person name="Ni X.B."/>
            <person name="Tian J.H."/>
            <person name="Sheng Y."/>
            <person name="Liu T."/>
            <person name="Pan Y.S."/>
            <person name="Xia L.Y."/>
            <person name="Li J."/>
            <person name="Zhao F."/>
            <person name="Cao W.C."/>
        </authorList>
    </citation>
    <scope>NUCLEOTIDE SEQUENCE [LARGE SCALE GENOMIC DNA]</scope>
    <source>
        <strain evidence="1">Iper-2018</strain>
    </source>
</reference>
<protein>
    <submittedName>
        <fullName evidence="1">Uncharacterized protein</fullName>
    </submittedName>
</protein>
<dbReference type="EMBL" id="JABSTQ010010124">
    <property type="protein sequence ID" value="KAG0423248.1"/>
    <property type="molecule type" value="Genomic_DNA"/>
</dbReference>
<sequence length="81" mass="9169">MKTPFRNIGTSPPRDGKTGGDQPSERRRDFRQRPYRSRIDSEPAEGMLRDFGEPSHLFESSSEVAPLVASERGKCSWSQNT</sequence>
<feature type="non-terminal residue" evidence="1">
    <location>
        <position position="81"/>
    </location>
</feature>
<dbReference type="Proteomes" id="UP000805193">
    <property type="component" value="Unassembled WGS sequence"/>
</dbReference>
<organism evidence="1 2">
    <name type="scientific">Ixodes persulcatus</name>
    <name type="common">Taiga tick</name>
    <dbReference type="NCBI Taxonomy" id="34615"/>
    <lineage>
        <taxon>Eukaryota</taxon>
        <taxon>Metazoa</taxon>
        <taxon>Ecdysozoa</taxon>
        <taxon>Arthropoda</taxon>
        <taxon>Chelicerata</taxon>
        <taxon>Arachnida</taxon>
        <taxon>Acari</taxon>
        <taxon>Parasitiformes</taxon>
        <taxon>Ixodida</taxon>
        <taxon>Ixodoidea</taxon>
        <taxon>Ixodidae</taxon>
        <taxon>Ixodinae</taxon>
        <taxon>Ixodes</taxon>
    </lineage>
</organism>
<evidence type="ECO:0000313" key="2">
    <source>
        <dbReference type="Proteomes" id="UP000805193"/>
    </source>
</evidence>
<gene>
    <name evidence="1" type="ORF">HPB47_000967</name>
</gene>
<keyword evidence="2" id="KW-1185">Reference proteome</keyword>
<proteinExistence type="predicted"/>
<evidence type="ECO:0000313" key="1">
    <source>
        <dbReference type="EMBL" id="KAG0423248.1"/>
    </source>
</evidence>
<name>A0AC60PQN7_IXOPE</name>
<comment type="caution">
    <text evidence="1">The sequence shown here is derived from an EMBL/GenBank/DDBJ whole genome shotgun (WGS) entry which is preliminary data.</text>
</comment>
<accession>A0AC60PQN7</accession>